<evidence type="ECO:0000313" key="3">
    <source>
        <dbReference type="Proteomes" id="UP000325295"/>
    </source>
</evidence>
<keyword evidence="3" id="KW-1185">Reference proteome</keyword>
<proteinExistence type="predicted"/>
<evidence type="ECO:0000256" key="1">
    <source>
        <dbReference type="SAM" id="MobiDB-lite"/>
    </source>
</evidence>
<protein>
    <submittedName>
        <fullName evidence="2">Uncharacterized protein</fullName>
    </submittedName>
</protein>
<organism evidence="2 3">
    <name type="scientific">Paucilactobacillus nenjiangensis</name>
    <dbReference type="NCBI Taxonomy" id="1296540"/>
    <lineage>
        <taxon>Bacteria</taxon>
        <taxon>Bacillati</taxon>
        <taxon>Bacillota</taxon>
        <taxon>Bacilli</taxon>
        <taxon>Lactobacillales</taxon>
        <taxon>Lactobacillaceae</taxon>
        <taxon>Paucilactobacillus</taxon>
    </lineage>
</organism>
<dbReference type="AlphaFoldDB" id="A0A5P1X150"/>
<feature type="region of interest" description="Disordered" evidence="1">
    <location>
        <begin position="74"/>
        <end position="172"/>
    </location>
</feature>
<dbReference type="RefSeq" id="WP_150203867.1">
    <property type="nucleotide sequence ID" value="NZ_CP043939.1"/>
</dbReference>
<reference evidence="2 3" key="1">
    <citation type="submission" date="2019-09" db="EMBL/GenBank/DDBJ databases">
        <title>Complete Genome Sequence of Lactobacillus nenjiangensis SH-Y15, isolated from sauerkraut.</title>
        <authorList>
            <person name="Yang H."/>
        </authorList>
    </citation>
    <scope>NUCLEOTIDE SEQUENCE [LARGE SCALE GENOMIC DNA]</scope>
    <source>
        <strain evidence="2 3">SH-Y15</strain>
    </source>
</reference>
<evidence type="ECO:0000313" key="2">
    <source>
        <dbReference type="EMBL" id="QER67223.1"/>
    </source>
</evidence>
<accession>A0A5P1X150</accession>
<gene>
    <name evidence="2" type="ORF">F0161_04690</name>
</gene>
<name>A0A5P1X150_9LACO</name>
<feature type="compositionally biased region" description="Low complexity" evidence="1">
    <location>
        <begin position="105"/>
        <end position="137"/>
    </location>
</feature>
<sequence length="222" mass="22981">MSMNKQTLNLVNNNDRQEHYRLRKIGKHFVNQMLVGTVIAGGLLLSQELSVEASQTDSVASNNVQTVVSDANDNGKSVILSNTDSNAGASSDNVNKASVQDSKTDASSDNSTADSGNSTSDNLDSAASSANLASTTTPVKTVSASEDDTYESAAPATQNTTAVPVRDGSANSTTQVGTVADFISDVNNNTGNTAPNVLGSEFAQAAIYLMNKNNIGSVKNLV</sequence>
<feature type="compositionally biased region" description="Polar residues" evidence="1">
    <location>
        <begin position="74"/>
        <end position="100"/>
    </location>
</feature>
<dbReference type="EMBL" id="CP043939">
    <property type="protein sequence ID" value="QER67223.1"/>
    <property type="molecule type" value="Genomic_DNA"/>
</dbReference>
<dbReference type="Proteomes" id="UP000325295">
    <property type="component" value="Chromosome"/>
</dbReference>
<dbReference type="KEGG" id="lnn:F0161_04690"/>